<keyword evidence="5" id="KW-0833">Ubl conjugation pathway</keyword>
<accession>A0A1D6MTS2</accession>
<evidence type="ECO:0000256" key="6">
    <source>
        <dbReference type="ARBA" id="ARBA00022801"/>
    </source>
</evidence>
<dbReference type="FunFam" id="3.10.20.90:FF:000034">
    <property type="entry name" value="Ubiquitin carboxyl-terminal hydrolase 13"/>
    <property type="match status" value="1"/>
</dbReference>
<dbReference type="SUPFAM" id="SSF54001">
    <property type="entry name" value="Cysteine proteinases"/>
    <property type="match status" value="1"/>
</dbReference>
<organism evidence="8">
    <name type="scientific">Zea mays</name>
    <name type="common">Maize</name>
    <dbReference type="NCBI Taxonomy" id="4577"/>
    <lineage>
        <taxon>Eukaryota</taxon>
        <taxon>Viridiplantae</taxon>
        <taxon>Streptophyta</taxon>
        <taxon>Embryophyta</taxon>
        <taxon>Tracheophyta</taxon>
        <taxon>Spermatophyta</taxon>
        <taxon>Magnoliopsida</taxon>
        <taxon>Liliopsida</taxon>
        <taxon>Poales</taxon>
        <taxon>Poaceae</taxon>
        <taxon>PACMAD clade</taxon>
        <taxon>Panicoideae</taxon>
        <taxon>Andropogonodae</taxon>
        <taxon>Andropogoneae</taxon>
        <taxon>Tripsacinae</taxon>
        <taxon>Zea</taxon>
    </lineage>
</organism>
<dbReference type="SMR" id="A0A1D6MTS2"/>
<dbReference type="GO" id="GO:0005737">
    <property type="term" value="C:cytoplasm"/>
    <property type="evidence" value="ECO:0007669"/>
    <property type="project" value="UniProtKB-ARBA"/>
</dbReference>
<proteinExistence type="inferred from homology"/>
<dbReference type="EC" id="3.4.19.12" evidence="3"/>
<dbReference type="STRING" id="4577.A0A1D6MTS2"/>
<dbReference type="PROSITE" id="PS00973">
    <property type="entry name" value="USP_2"/>
    <property type="match status" value="1"/>
</dbReference>
<dbReference type="InterPro" id="IPR028889">
    <property type="entry name" value="USP"/>
</dbReference>
<keyword evidence="7" id="KW-0788">Thiol protease</keyword>
<sequence length="1139" mass="133244">MTMMTPPPLEQQQEDDEMLVPHQELPVAGPEAAPQPMEGEDLSLLSPSVLVFVGLCVSVFSLISSHTWWLLSWFLLLVVAQTEPATTAESQPPEDPQTTRFTWTIESFSRLNTKKHYSDVFVVGGYKWRVLIFPKGNNVDHFSMYLDVADSGNLPYGWSRYAQFSLAVVNQIHPKYTIRKDTQHQFNARESDWGFTSFMPLSDLYDPSRGYLVNDTIIVEAEVAVRRMVDYWTYDSKKETGFVGLKNQGATCYMNSLLQTLYHTPYFRKAVYHMPTTENDMPSGSIPLALQSLFYKLQYSDNSVATKELTKSFGWDTYDSFMQHDVQELNRVLCEKLEDKMKGTVVEGTIEQLFEGHHINYIECINVDYKSNRKESFYDLQLDVKGCRDVYASFDKYVEVESLEGDNKYHAERYGLQDARKGVLFLDFPPVLQLQLKRFEYDYMRDTMVKINDRYEFPLQLDLDRDNGKYLSPDADRSIRNLYTLHSVLVHSGGVHGGHYYAFIRPTLSDQWYKFDDERVTKEDTKKALEEQYGGEEELPQINPGFNNTPFKFTKYSNAYMLVYIRENDKDKIMCNVDEKDIAEHLRIRLKKEQEEKEHKKKEKSEAHLYTIIKIARDKDLKEQIGKNIYFDLVDHEKVCSFRIQKQLPFTAFQEEVAKEFGIPVQFQRFWLWAKRQNHTYRPNRPLTPHEEAQSVGQLREVSNKAHNAELKLFLEVELGPELCPIRPPEKSKEDILLFFKLYNAEKEELCFVGRLFVKALGKPSEILTKLNEMAGFSPNEEIELYEEIKFEPNVMCEHIDKKLTFRSSQLEDGDIICFQKAPVPDGDPQVRYPDVPSFLEYVHNRQVVHFRSLDKPKDDDFSLELSKLHTYDDVVERVAHKLGLDDPSKIRLTSHNCYSQQPKPQPIRYRGVEHLLDMLVHYNQTSDILYYEVLDIPLPELQCLKTLKVAFHHATKDEVVVHSIRLPRNSTISDVITDLKTKVELSNPDTELRLLEVFYHKIYKIFPPHEKIENINDQYWTLRAEEIPEEEKNLGPHDRLIHVYHFMKDPNQNQQIQNFGDPFLMVIREVETAAEVLERIQRKLRVPDEDFSKWKLAFISMNRPEYLQDTDVVSARFQACDFLIILKCIPSLIHYIHT</sequence>
<comment type="catalytic activity">
    <reaction evidence="1">
        <text>Thiol-dependent hydrolysis of ester, thioester, amide, peptide and isopeptide bonds formed by the C-terminal Gly of ubiquitin (a 76-residue protein attached to proteins as an intracellular targeting signal).</text>
        <dbReference type="EC" id="3.4.19.12"/>
    </reaction>
</comment>
<dbReference type="InterPro" id="IPR008974">
    <property type="entry name" value="TRAF-like"/>
</dbReference>
<evidence type="ECO:0000256" key="1">
    <source>
        <dbReference type="ARBA" id="ARBA00000707"/>
    </source>
</evidence>
<dbReference type="Pfam" id="PF14533">
    <property type="entry name" value="USP7_C2"/>
    <property type="match status" value="1"/>
</dbReference>
<dbReference type="InterPro" id="IPR029346">
    <property type="entry name" value="USP_C"/>
</dbReference>
<protein>
    <recommendedName>
        <fullName evidence="3">ubiquitinyl hydrolase 1</fullName>
        <ecNumber evidence="3">3.4.19.12</ecNumber>
    </recommendedName>
</protein>
<dbReference type="GO" id="GO:0016579">
    <property type="term" value="P:protein deubiquitination"/>
    <property type="evidence" value="ECO:0007669"/>
    <property type="project" value="InterPro"/>
</dbReference>
<dbReference type="Gene3D" id="3.90.70.10">
    <property type="entry name" value="Cysteine proteinases"/>
    <property type="match status" value="1"/>
</dbReference>
<dbReference type="FunFam" id="3.90.70.10:FF:000002">
    <property type="entry name" value="Ubiquitin carboxyl-terminal hydrolase 13"/>
    <property type="match status" value="1"/>
</dbReference>
<keyword evidence="6 8" id="KW-0378">Hydrolase</keyword>
<dbReference type="Gene3D" id="2.60.210.10">
    <property type="entry name" value="Apoptosis, Tumor Necrosis Factor Receptor Associated Protein 2, Chain A"/>
    <property type="match status" value="1"/>
</dbReference>
<evidence type="ECO:0000256" key="3">
    <source>
        <dbReference type="ARBA" id="ARBA00012759"/>
    </source>
</evidence>
<dbReference type="GO" id="GO:0005634">
    <property type="term" value="C:nucleus"/>
    <property type="evidence" value="ECO:0007669"/>
    <property type="project" value="UniProtKB-ARBA"/>
</dbReference>
<dbReference type="CDD" id="cd00121">
    <property type="entry name" value="MATH"/>
    <property type="match status" value="1"/>
</dbReference>
<dbReference type="FunFam" id="2.60.210.10:FF:000005">
    <property type="entry name" value="Ubiquitin carboxyl-terminal hydrolase 13"/>
    <property type="match status" value="1"/>
</dbReference>
<dbReference type="PROSITE" id="PS50144">
    <property type="entry name" value="MATH"/>
    <property type="match status" value="1"/>
</dbReference>
<dbReference type="InParanoid" id="A0A1D6MTS2"/>
<evidence type="ECO:0000256" key="7">
    <source>
        <dbReference type="ARBA" id="ARBA00022807"/>
    </source>
</evidence>
<dbReference type="CDD" id="cd02659">
    <property type="entry name" value="peptidase_C19C"/>
    <property type="match status" value="1"/>
</dbReference>
<dbReference type="InterPro" id="IPR038765">
    <property type="entry name" value="Papain-like_cys_pep_sf"/>
</dbReference>
<dbReference type="GO" id="GO:0009867">
    <property type="term" value="P:jasmonic acid mediated signaling pathway"/>
    <property type="evidence" value="ECO:0007669"/>
    <property type="project" value="UniProtKB-ARBA"/>
</dbReference>
<dbReference type="GO" id="GO:2000280">
    <property type="term" value="P:regulation of root development"/>
    <property type="evidence" value="ECO:0007669"/>
    <property type="project" value="UniProtKB-ARBA"/>
</dbReference>
<dbReference type="EMBL" id="CM007649">
    <property type="protein sequence ID" value="ONM32286.1"/>
    <property type="molecule type" value="Genomic_DNA"/>
</dbReference>
<dbReference type="InterPro" id="IPR050164">
    <property type="entry name" value="Peptidase_C19"/>
</dbReference>
<evidence type="ECO:0000256" key="2">
    <source>
        <dbReference type="ARBA" id="ARBA00009085"/>
    </source>
</evidence>
<dbReference type="GO" id="GO:0010078">
    <property type="term" value="P:maintenance of root meristem identity"/>
    <property type="evidence" value="ECO:0007669"/>
    <property type="project" value="UniProtKB-ARBA"/>
</dbReference>
<dbReference type="Pfam" id="PF00443">
    <property type="entry name" value="UCH"/>
    <property type="match status" value="1"/>
</dbReference>
<dbReference type="Pfam" id="PF22486">
    <property type="entry name" value="MATH_2"/>
    <property type="match status" value="1"/>
</dbReference>
<dbReference type="InterPro" id="IPR001394">
    <property type="entry name" value="Peptidase_C19_UCH"/>
</dbReference>
<dbReference type="SMART" id="SM00061">
    <property type="entry name" value="MATH"/>
    <property type="match status" value="1"/>
</dbReference>
<gene>
    <name evidence="8" type="ORF">ZEAMMB73_Zm00001d041035</name>
</gene>
<evidence type="ECO:0000313" key="8">
    <source>
        <dbReference type="EMBL" id="ONM32286.1"/>
    </source>
</evidence>
<keyword evidence="4" id="KW-0645">Protease</keyword>
<dbReference type="PROSITE" id="PS50235">
    <property type="entry name" value="USP_3"/>
    <property type="match status" value="1"/>
</dbReference>
<evidence type="ECO:0000256" key="5">
    <source>
        <dbReference type="ARBA" id="ARBA00022786"/>
    </source>
</evidence>
<accession>A0A3L6FQI7</accession>
<dbReference type="SUPFAM" id="SSF49599">
    <property type="entry name" value="TRAF domain-like"/>
    <property type="match status" value="1"/>
</dbReference>
<dbReference type="InterPro" id="IPR018200">
    <property type="entry name" value="USP_CS"/>
</dbReference>
<dbReference type="PROSITE" id="PS00972">
    <property type="entry name" value="USP_1"/>
    <property type="match status" value="1"/>
</dbReference>
<dbReference type="FunFam" id="3.10.20.90:FF:000050">
    <property type="entry name" value="Ubiquitin carboxyl-terminal hydrolase 13"/>
    <property type="match status" value="1"/>
</dbReference>
<comment type="similarity">
    <text evidence="2">Belongs to the peptidase C19 family.</text>
</comment>
<dbReference type="GO" id="GO:0004843">
    <property type="term" value="F:cysteine-type deubiquitinase activity"/>
    <property type="evidence" value="ECO:0007669"/>
    <property type="project" value="UniProtKB-EC"/>
</dbReference>
<dbReference type="PANTHER" id="PTHR24006:SF927">
    <property type="entry name" value="UBIQUITINYL HYDROLASE 1"/>
    <property type="match status" value="1"/>
</dbReference>
<dbReference type="InterPro" id="IPR024729">
    <property type="entry name" value="USP7_ICP0-binding_dom"/>
</dbReference>
<name>A0A1D6MTS2_MAIZE</name>
<dbReference type="GO" id="GO:0031647">
    <property type="term" value="P:regulation of protein stability"/>
    <property type="evidence" value="ECO:0007669"/>
    <property type="project" value="UniProtKB-ARBA"/>
</dbReference>
<dbReference type="InterPro" id="IPR002083">
    <property type="entry name" value="MATH/TRAF_dom"/>
</dbReference>
<dbReference type="Gene3D" id="3.10.20.90">
    <property type="entry name" value="Phosphatidylinositol 3-kinase Catalytic Subunit, Chain A, domain 1"/>
    <property type="match status" value="2"/>
</dbReference>
<dbReference type="AlphaFoldDB" id="A0A1D6MTS2"/>
<dbReference type="ExpressionAtlas" id="A0A1D6MTS2">
    <property type="expression patterns" value="baseline and differential"/>
</dbReference>
<dbReference type="Pfam" id="PF12436">
    <property type="entry name" value="USP7_ICP0_bdg"/>
    <property type="match status" value="1"/>
</dbReference>
<dbReference type="PANTHER" id="PTHR24006">
    <property type="entry name" value="UBIQUITIN CARBOXYL-TERMINAL HYDROLASE"/>
    <property type="match status" value="1"/>
</dbReference>
<evidence type="ECO:0000256" key="4">
    <source>
        <dbReference type="ARBA" id="ARBA00022670"/>
    </source>
</evidence>
<reference evidence="8" key="1">
    <citation type="submission" date="2015-12" db="EMBL/GenBank/DDBJ databases">
        <title>Update maize B73 reference genome by single molecule sequencing technologies.</title>
        <authorList>
            <consortium name="Maize Genome Sequencing Project"/>
            <person name="Ware D."/>
        </authorList>
    </citation>
    <scope>NUCLEOTIDE SEQUENCE [LARGE SCALE GENOMIC DNA]</scope>
    <source>
        <tissue evidence="8">Seedling</tissue>
    </source>
</reference>
<dbReference type="GO" id="GO:0006508">
    <property type="term" value="P:proteolysis"/>
    <property type="evidence" value="ECO:0007669"/>
    <property type="project" value="UniProtKB-KW"/>
</dbReference>